<reference evidence="1 2" key="1">
    <citation type="journal article" date="2022" name="bioRxiv">
        <title>Genomics of Preaxostyla Flagellates Illuminates Evolutionary Transitions and the Path Towards Mitochondrial Loss.</title>
        <authorList>
            <person name="Novak L.V.F."/>
            <person name="Treitli S.C."/>
            <person name="Pyrih J."/>
            <person name="Halakuc P."/>
            <person name="Pipaliya S.V."/>
            <person name="Vacek V."/>
            <person name="Brzon O."/>
            <person name="Soukal P."/>
            <person name="Eme L."/>
            <person name="Dacks J.B."/>
            <person name="Karnkowska A."/>
            <person name="Elias M."/>
            <person name="Hampl V."/>
        </authorList>
    </citation>
    <scope>NUCLEOTIDE SEQUENCE [LARGE SCALE GENOMIC DNA]</scope>
    <source>
        <strain evidence="1">NAU3</strain>
        <tissue evidence="1">Gut</tissue>
    </source>
</reference>
<comment type="caution">
    <text evidence="1">The sequence shown here is derived from an EMBL/GenBank/DDBJ whole genome shotgun (WGS) entry which is preliminary data.</text>
</comment>
<name>A0ABQ9WW73_9EUKA</name>
<evidence type="ECO:0000313" key="1">
    <source>
        <dbReference type="EMBL" id="KAK2942280.1"/>
    </source>
</evidence>
<gene>
    <name evidence="1" type="ORF">BLNAU_22807</name>
</gene>
<organism evidence="1 2">
    <name type="scientific">Blattamonas nauphoetae</name>
    <dbReference type="NCBI Taxonomy" id="2049346"/>
    <lineage>
        <taxon>Eukaryota</taxon>
        <taxon>Metamonada</taxon>
        <taxon>Preaxostyla</taxon>
        <taxon>Oxymonadida</taxon>
        <taxon>Blattamonas</taxon>
    </lineage>
</organism>
<accession>A0ABQ9WW73</accession>
<evidence type="ECO:0000313" key="2">
    <source>
        <dbReference type="Proteomes" id="UP001281761"/>
    </source>
</evidence>
<keyword evidence="2" id="KW-1185">Reference proteome</keyword>
<proteinExistence type="predicted"/>
<dbReference type="EMBL" id="JARBJD010000420">
    <property type="protein sequence ID" value="KAK2942280.1"/>
    <property type="molecule type" value="Genomic_DNA"/>
</dbReference>
<protein>
    <submittedName>
        <fullName evidence="1">Uncharacterized protein</fullName>
    </submittedName>
</protein>
<dbReference type="Proteomes" id="UP001281761">
    <property type="component" value="Unassembled WGS sequence"/>
</dbReference>
<sequence length="140" mass="14943">MVPITAEIRHETKSRASEPRLIVSAINAMCIRSCCRQCSPLPSTKSTKQGGDGVVPLNSSDGAMKAAIIRAEAYDDKFSGSGLDDSTKEMRHHNLGESGLIPVPLGENVVLYDAPLFDDKRVDTVSVLDCSYSVSTASGQ</sequence>